<sequence length="258" mass="29182">MEKFFTPIFLIAIVVITVSIQPNAGASADDLNMNSIKNTKDKKKRFFDFMRPIILEENAKVLTLRDKLLAAKKNNTNLSLVAKVAEQYSVTWNNDEKGWKKLLERVDAIALELALAQSANESAWGQSRFAREENNFFGQWCNTKGCGVIPTKRDRGSNHEVATFNSVNDSVRSYIKTINTGRAYVILRNIRRDNRDAGKKPDAIAQAGGLIRYSQRRTKYVKEIRAMIKINKDLMLGNNLNNTPQKIATTKLTAEKNI</sequence>
<dbReference type="PANTHER" id="PTHR40572">
    <property type="entry name" value="PROTEIN BAX"/>
    <property type="match status" value="1"/>
</dbReference>
<accession>A0A3B0WJM2</accession>
<dbReference type="InterPro" id="IPR053195">
    <property type="entry name" value="Bax-like"/>
</dbReference>
<dbReference type="EMBL" id="UOFD01000018">
    <property type="protein sequence ID" value="VAW50817.1"/>
    <property type="molecule type" value="Genomic_DNA"/>
</dbReference>
<dbReference type="GO" id="GO:0004040">
    <property type="term" value="F:amidase activity"/>
    <property type="evidence" value="ECO:0007669"/>
    <property type="project" value="InterPro"/>
</dbReference>
<dbReference type="AlphaFoldDB" id="A0A3B0WJM2"/>
<evidence type="ECO:0000259" key="1">
    <source>
        <dbReference type="Pfam" id="PF01832"/>
    </source>
</evidence>
<dbReference type="Pfam" id="PF01832">
    <property type="entry name" value="Glucosaminidase"/>
    <property type="match status" value="1"/>
</dbReference>
<gene>
    <name evidence="2" type="ORF">MNBD_GAMMA06-435</name>
</gene>
<dbReference type="Gene3D" id="1.10.530.10">
    <property type="match status" value="1"/>
</dbReference>
<dbReference type="PANTHER" id="PTHR40572:SF1">
    <property type="entry name" value="PROTEIN BAX"/>
    <property type="match status" value="1"/>
</dbReference>
<feature type="domain" description="Mannosyl-glycoprotein endo-beta-N-acetylglucosamidase-like" evidence="1">
    <location>
        <begin position="100"/>
        <end position="231"/>
    </location>
</feature>
<protein>
    <recommendedName>
        <fullName evidence="1">Mannosyl-glycoprotein endo-beta-N-acetylglucosamidase-like domain-containing protein</fullName>
    </recommendedName>
</protein>
<organism evidence="2">
    <name type="scientific">hydrothermal vent metagenome</name>
    <dbReference type="NCBI Taxonomy" id="652676"/>
    <lineage>
        <taxon>unclassified sequences</taxon>
        <taxon>metagenomes</taxon>
        <taxon>ecological metagenomes</taxon>
    </lineage>
</organism>
<dbReference type="InterPro" id="IPR002901">
    <property type="entry name" value="MGlyc_endo_b_GlcNAc-like_dom"/>
</dbReference>
<proteinExistence type="predicted"/>
<name>A0A3B0WJM2_9ZZZZ</name>
<evidence type="ECO:0000313" key="2">
    <source>
        <dbReference type="EMBL" id="VAW50817.1"/>
    </source>
</evidence>
<reference evidence="2" key="1">
    <citation type="submission" date="2018-06" db="EMBL/GenBank/DDBJ databases">
        <authorList>
            <person name="Zhirakovskaya E."/>
        </authorList>
    </citation>
    <scope>NUCLEOTIDE SEQUENCE</scope>
</reference>